<dbReference type="CDD" id="cd16025">
    <property type="entry name" value="PAS_like"/>
    <property type="match status" value="1"/>
</dbReference>
<dbReference type="InterPro" id="IPR000917">
    <property type="entry name" value="Sulfatase_N"/>
</dbReference>
<dbReference type="EC" id="3.1.6.-" evidence="7"/>
<dbReference type="InterPro" id="IPR017850">
    <property type="entry name" value="Alkaline_phosphatase_core_sf"/>
</dbReference>
<keyword evidence="3 7" id="KW-0378">Hydrolase</keyword>
<keyword evidence="8" id="KW-1185">Reference proteome</keyword>
<evidence type="ECO:0000313" key="7">
    <source>
        <dbReference type="EMBL" id="MFC5495562.1"/>
    </source>
</evidence>
<dbReference type="InterPro" id="IPR050738">
    <property type="entry name" value="Sulfatase"/>
</dbReference>
<evidence type="ECO:0000256" key="3">
    <source>
        <dbReference type="ARBA" id="ARBA00022801"/>
    </source>
</evidence>
<proteinExistence type="inferred from homology"/>
<evidence type="ECO:0000313" key="8">
    <source>
        <dbReference type="Proteomes" id="UP001595956"/>
    </source>
</evidence>
<protein>
    <submittedName>
        <fullName evidence="7">Arylsulfatase</fullName>
        <ecNumber evidence="7">3.1.6.-</ecNumber>
    </submittedName>
</protein>
<feature type="domain" description="Sulfatase N-terminal" evidence="6">
    <location>
        <begin position="50"/>
        <end position="469"/>
    </location>
</feature>
<keyword evidence="2" id="KW-0479">Metal-binding</keyword>
<dbReference type="SUPFAM" id="SSF53649">
    <property type="entry name" value="Alkaline phosphatase-like"/>
    <property type="match status" value="1"/>
</dbReference>
<sequence length="776" mass="85550">MSTDTGFPHLPHQEALPFPPTPSGSYAGRTMQESVYQPRERARHLPPDAPNVLIVLIDDAGPGLPDTLGGEVRTDTLTRVLSEGIGYNRFHTTAMCSPTRASLLTGRNHHRIGNGQIAELANDWDGYSGHIPTSTALAAEVLTDYGYATAAFGKWHNTPAEETTAAGPFHNWPTGRGFEYFYGFLAGEASQWEPNLVRNTTSVLPPRTPEEGYHLSEDLADDAIAWLRRHQAFEPDKPFFMYWASGAIHGPHHVAKEWADKYAGKFDDGWDAYRERVHARAKEKGWIPQDAELTPRDPSLPAWDEIPEDQKPFQRRLMEVAAGYGEHVDVQVGRLIDEVERLGHAENTLVFYIWGDNGSSGEGQNGTISELLAQNGIPTTVDMHIKALDELGGLDVLGSPLVDNQYHAGWAWAGSAPYRGMKLLASHLGGTRNPMAVRWPARIAPDSRPRSQFHHCNDLVPTIYEVIGITPPRVVRGVEQQPLDGTSLAYTFGDPDAEGRLRTQYFEIMGSRAIYHDGWMASAFGPRAPWVPGLPPGIHEWTPDQDTWELYHLDEDWTQARDLADTHPEKLAQLKEVFAIEAARNSVYPVGGGLWVVAIHPEQRISTPYRQWTFSGDIVRMPEFCAPALGNRANTVVIDADLADGASGVLYSLGANSGGLTCYLDDGHLCYEYNLFLLQRTKIRSEQRLRAGRTEIEVRTTYAEPRPGGPLDITLSVGGEVVAGGQVPISAPLLFTANDCLDIGRSLGSPVSLDYRERAPFALDGTIDTVTVTYLG</sequence>
<evidence type="ECO:0000256" key="4">
    <source>
        <dbReference type="ARBA" id="ARBA00022837"/>
    </source>
</evidence>
<evidence type="ECO:0000256" key="2">
    <source>
        <dbReference type="ARBA" id="ARBA00022723"/>
    </source>
</evidence>
<name>A0ABW0N8Y0_9ACTN</name>
<dbReference type="EMBL" id="JBHSMD010000010">
    <property type="protein sequence ID" value="MFC5495562.1"/>
    <property type="molecule type" value="Genomic_DNA"/>
</dbReference>
<dbReference type="PANTHER" id="PTHR42693:SF43">
    <property type="entry name" value="BLL2667 PROTEIN"/>
    <property type="match status" value="1"/>
</dbReference>
<dbReference type="PANTHER" id="PTHR42693">
    <property type="entry name" value="ARYLSULFATASE FAMILY MEMBER"/>
    <property type="match status" value="1"/>
</dbReference>
<dbReference type="Pfam" id="PF00884">
    <property type="entry name" value="Sulfatase"/>
    <property type="match status" value="1"/>
</dbReference>
<dbReference type="PROSITE" id="PS00523">
    <property type="entry name" value="SULFATASE_1"/>
    <property type="match status" value="1"/>
</dbReference>
<reference evidence="8" key="1">
    <citation type="journal article" date="2019" name="Int. J. Syst. Evol. Microbiol.">
        <title>The Global Catalogue of Microorganisms (GCM) 10K type strain sequencing project: providing services to taxonomists for standard genome sequencing and annotation.</title>
        <authorList>
            <consortium name="The Broad Institute Genomics Platform"/>
            <consortium name="The Broad Institute Genome Sequencing Center for Infectious Disease"/>
            <person name="Wu L."/>
            <person name="Ma J."/>
        </authorList>
    </citation>
    <scope>NUCLEOTIDE SEQUENCE [LARGE SCALE GENOMIC DNA]</scope>
    <source>
        <strain evidence="8">KACC 13778</strain>
    </source>
</reference>
<comment type="similarity">
    <text evidence="1">Belongs to the sulfatase family.</text>
</comment>
<evidence type="ECO:0000259" key="6">
    <source>
        <dbReference type="Pfam" id="PF00884"/>
    </source>
</evidence>
<accession>A0ABW0N8Y0</accession>
<dbReference type="InterPro" id="IPR024607">
    <property type="entry name" value="Sulfatase_CS"/>
</dbReference>
<organism evidence="7 8">
    <name type="scientific">Nocardioides caricicola</name>
    <dbReference type="NCBI Taxonomy" id="634770"/>
    <lineage>
        <taxon>Bacteria</taxon>
        <taxon>Bacillati</taxon>
        <taxon>Actinomycetota</taxon>
        <taxon>Actinomycetes</taxon>
        <taxon>Propionibacteriales</taxon>
        <taxon>Nocardioidaceae</taxon>
        <taxon>Nocardioides</taxon>
    </lineage>
</organism>
<dbReference type="Gene3D" id="3.30.1120.10">
    <property type="match status" value="1"/>
</dbReference>
<dbReference type="RefSeq" id="WP_345181445.1">
    <property type="nucleotide sequence ID" value="NZ_BAABFQ010000009.1"/>
</dbReference>
<comment type="caution">
    <text evidence="7">The sequence shown here is derived from an EMBL/GenBank/DDBJ whole genome shotgun (WGS) entry which is preliminary data.</text>
</comment>
<dbReference type="Gene3D" id="3.40.720.10">
    <property type="entry name" value="Alkaline Phosphatase, subunit A"/>
    <property type="match status" value="1"/>
</dbReference>
<evidence type="ECO:0000256" key="1">
    <source>
        <dbReference type="ARBA" id="ARBA00008779"/>
    </source>
</evidence>
<gene>
    <name evidence="7" type="ORF">ACFPKY_20810</name>
</gene>
<dbReference type="Proteomes" id="UP001595956">
    <property type="component" value="Unassembled WGS sequence"/>
</dbReference>
<keyword evidence="4" id="KW-0106">Calcium</keyword>
<dbReference type="GO" id="GO:0016787">
    <property type="term" value="F:hydrolase activity"/>
    <property type="evidence" value="ECO:0007669"/>
    <property type="project" value="UniProtKB-KW"/>
</dbReference>
<evidence type="ECO:0000256" key="5">
    <source>
        <dbReference type="SAM" id="MobiDB-lite"/>
    </source>
</evidence>
<feature type="region of interest" description="Disordered" evidence="5">
    <location>
        <begin position="1"/>
        <end position="20"/>
    </location>
</feature>